<evidence type="ECO:0000256" key="2">
    <source>
        <dbReference type="SAM" id="MobiDB-lite"/>
    </source>
</evidence>
<gene>
    <name evidence="5" type="ORF">H6H00_14980</name>
</gene>
<dbReference type="SMART" id="SM00722">
    <property type="entry name" value="CASH"/>
    <property type="match status" value="1"/>
</dbReference>
<evidence type="ECO:0000256" key="3">
    <source>
        <dbReference type="SAM" id="SignalP"/>
    </source>
</evidence>
<sequence length="523" mass="54970">MSHTRSAARRRRGAVVATAVGLALVAACQVGVVPVADDGSGSGGVGPSAGAPTGPVAAVCDNTVPGPAEPPAGAVVVRAGVVGDLPEQVDANPPGTVFWLEPGTHTMTPDQYASVEPKDGDTFVGAPGAVLDGRGVNQYAFVSTAADVTVRHLVVTGFVAPADQGVVNHDSGDGWVVEHNTIEKNRGAGLMAGARQVVRGNCLRDNGQYGMNAYQPGNGITDLVVEGNEIVGNNTDDWEARVEGCGCTGGVKFWAVDGADVRGNWVHDNRGPGLWGDTNNNDFLVEGNVIEDNDGEALFYETSYNMVLRDNVIRRNAIVSGRTFAQDTDDFPVGAVYLSESGGEPRVPARTDRIEITGNLFEDNWSGITLWENADRFCNSAANTSTGNCTLLVPDVAECSQPAIASEPLYSDCRWKTQRVDIHGNTFTADPAVTGCAPGYADRMAVLSNVGTYPDWSPYMGDVVQRAIVADQDLTWRDNTYVGAWTFLVASTGRVVPVAEWQGGPHPQDSGSTFEPGPSDGGC</sequence>
<organism evidence="5 6">
    <name type="scientific">Pseudonocardia petroleophila</name>
    <dbReference type="NCBI Taxonomy" id="37331"/>
    <lineage>
        <taxon>Bacteria</taxon>
        <taxon>Bacillati</taxon>
        <taxon>Actinomycetota</taxon>
        <taxon>Actinomycetes</taxon>
        <taxon>Pseudonocardiales</taxon>
        <taxon>Pseudonocardiaceae</taxon>
        <taxon>Pseudonocardia</taxon>
    </lineage>
</organism>
<reference evidence="5 6" key="1">
    <citation type="submission" date="2020-08" db="EMBL/GenBank/DDBJ databases">
        <authorList>
            <person name="Mo P."/>
        </authorList>
    </citation>
    <scope>NUCLEOTIDE SEQUENCE [LARGE SCALE GENOMIC DNA]</scope>
    <source>
        <strain evidence="5 6">CGMCC 4.1532</strain>
    </source>
</reference>
<dbReference type="InterPro" id="IPR012334">
    <property type="entry name" value="Pectin_lyas_fold"/>
</dbReference>
<name>A0A7G7MQI9_9PSEU</name>
<dbReference type="Gene3D" id="2.160.20.10">
    <property type="entry name" value="Single-stranded right-handed beta-helix, Pectin lyase-like"/>
    <property type="match status" value="1"/>
</dbReference>
<dbReference type="KEGG" id="ppel:H6H00_14980"/>
<keyword evidence="1" id="KW-0677">Repeat</keyword>
<evidence type="ECO:0000259" key="4">
    <source>
        <dbReference type="SMART" id="SM00722"/>
    </source>
</evidence>
<feature type="chain" id="PRO_5038929322" evidence="3">
    <location>
        <begin position="29"/>
        <end position="523"/>
    </location>
</feature>
<accession>A0A7G7MQI9</accession>
<evidence type="ECO:0000313" key="5">
    <source>
        <dbReference type="EMBL" id="QNG55050.1"/>
    </source>
</evidence>
<dbReference type="PROSITE" id="PS51257">
    <property type="entry name" value="PROKAR_LIPOPROTEIN"/>
    <property type="match status" value="1"/>
</dbReference>
<dbReference type="RefSeq" id="WP_185721848.1">
    <property type="nucleotide sequence ID" value="NZ_BAAAWI010000001.1"/>
</dbReference>
<dbReference type="AlphaFoldDB" id="A0A7G7MQI9"/>
<evidence type="ECO:0000313" key="6">
    <source>
        <dbReference type="Proteomes" id="UP000515728"/>
    </source>
</evidence>
<dbReference type="Pfam" id="PF13229">
    <property type="entry name" value="Beta_helix"/>
    <property type="match status" value="1"/>
</dbReference>
<dbReference type="SMART" id="SM00710">
    <property type="entry name" value="PbH1"/>
    <property type="match status" value="6"/>
</dbReference>
<feature type="signal peptide" evidence="3">
    <location>
        <begin position="1"/>
        <end position="28"/>
    </location>
</feature>
<proteinExistence type="predicted"/>
<feature type="domain" description="Carbohydrate-binding/sugar hydrolysis" evidence="4">
    <location>
        <begin position="171"/>
        <end position="325"/>
    </location>
</feature>
<dbReference type="InterPro" id="IPR039448">
    <property type="entry name" value="Beta_helix"/>
</dbReference>
<dbReference type="Proteomes" id="UP000515728">
    <property type="component" value="Chromosome"/>
</dbReference>
<dbReference type="InterPro" id="IPR006626">
    <property type="entry name" value="PbH1"/>
</dbReference>
<keyword evidence="6" id="KW-1185">Reference proteome</keyword>
<dbReference type="InterPro" id="IPR011050">
    <property type="entry name" value="Pectin_lyase_fold/virulence"/>
</dbReference>
<protein>
    <submittedName>
        <fullName evidence="5">Right-handed parallel beta-helix repeat-containing protein</fullName>
    </submittedName>
</protein>
<evidence type="ECO:0000256" key="1">
    <source>
        <dbReference type="ARBA" id="ARBA00022737"/>
    </source>
</evidence>
<dbReference type="SUPFAM" id="SSF51126">
    <property type="entry name" value="Pectin lyase-like"/>
    <property type="match status" value="1"/>
</dbReference>
<dbReference type="EMBL" id="CP060131">
    <property type="protein sequence ID" value="QNG55050.1"/>
    <property type="molecule type" value="Genomic_DNA"/>
</dbReference>
<dbReference type="InterPro" id="IPR006633">
    <property type="entry name" value="Carb-bd_sugar_hydrolysis-dom"/>
</dbReference>
<keyword evidence="3" id="KW-0732">Signal</keyword>
<feature type="region of interest" description="Disordered" evidence="2">
    <location>
        <begin position="501"/>
        <end position="523"/>
    </location>
</feature>